<evidence type="ECO:0000313" key="3">
    <source>
        <dbReference type="Proteomes" id="UP000005143"/>
    </source>
</evidence>
<dbReference type="Proteomes" id="UP000005143">
    <property type="component" value="Unassembled WGS sequence"/>
</dbReference>
<gene>
    <name evidence="2" type="ORF">PAI11_34910</name>
</gene>
<reference evidence="2 3" key="1">
    <citation type="journal article" date="2013" name="Biodegradation">
        <title>Quantitative proteomic analysis of ibuprofen-degrading Patulibacter sp. strain I11.</title>
        <authorList>
            <person name="Almeida B."/>
            <person name="Kjeldal H."/>
            <person name="Lolas I."/>
            <person name="Knudsen A.D."/>
            <person name="Carvalho G."/>
            <person name="Nielsen K.L."/>
            <person name="Barreto Crespo M.T."/>
            <person name="Stensballe A."/>
            <person name="Nielsen J.L."/>
        </authorList>
    </citation>
    <scope>NUCLEOTIDE SEQUENCE [LARGE SCALE GENOMIC DNA]</scope>
    <source>
        <strain evidence="2 3">I11</strain>
    </source>
</reference>
<dbReference type="AlphaFoldDB" id="H0E9H2"/>
<keyword evidence="3" id="KW-1185">Reference proteome</keyword>
<protein>
    <submittedName>
        <fullName evidence="2">Uncharacterized protein</fullName>
    </submittedName>
</protein>
<dbReference type="EMBL" id="AGUD01000261">
    <property type="protein sequence ID" value="EHN09664.1"/>
    <property type="molecule type" value="Genomic_DNA"/>
</dbReference>
<accession>H0E9H2</accession>
<evidence type="ECO:0000313" key="2">
    <source>
        <dbReference type="EMBL" id="EHN09664.1"/>
    </source>
</evidence>
<evidence type="ECO:0000256" key="1">
    <source>
        <dbReference type="SAM" id="MobiDB-lite"/>
    </source>
</evidence>
<proteinExistence type="predicted"/>
<comment type="caution">
    <text evidence="2">The sequence shown here is derived from an EMBL/GenBank/DDBJ whole genome shotgun (WGS) entry which is preliminary data.</text>
</comment>
<name>H0E9H2_9ACTN</name>
<organism evidence="2 3">
    <name type="scientific">Patulibacter medicamentivorans</name>
    <dbReference type="NCBI Taxonomy" id="1097667"/>
    <lineage>
        <taxon>Bacteria</taxon>
        <taxon>Bacillati</taxon>
        <taxon>Actinomycetota</taxon>
        <taxon>Thermoleophilia</taxon>
        <taxon>Solirubrobacterales</taxon>
        <taxon>Patulibacteraceae</taxon>
        <taxon>Patulibacter</taxon>
    </lineage>
</organism>
<feature type="region of interest" description="Disordered" evidence="1">
    <location>
        <begin position="1"/>
        <end position="61"/>
    </location>
</feature>
<sequence length="61" mass="6749">MARRTAPARCGGTRAERDPVKSSSRCPRPRDDEPAGQSRPIVISPRVRAEMTIRRPAPPAR</sequence>